<keyword evidence="3" id="KW-1185">Reference proteome</keyword>
<comment type="caution">
    <text evidence="2">The sequence shown here is derived from an EMBL/GenBank/DDBJ whole genome shotgun (WGS) entry which is preliminary data.</text>
</comment>
<feature type="compositionally biased region" description="Polar residues" evidence="1">
    <location>
        <begin position="1"/>
        <end position="20"/>
    </location>
</feature>
<proteinExistence type="predicted"/>
<evidence type="ECO:0000313" key="2">
    <source>
        <dbReference type="EMBL" id="KAH3685579.1"/>
    </source>
</evidence>
<protein>
    <submittedName>
        <fullName evidence="2">Uncharacterized protein</fullName>
    </submittedName>
</protein>
<dbReference type="Proteomes" id="UP000774326">
    <property type="component" value="Unassembled WGS sequence"/>
</dbReference>
<dbReference type="AlphaFoldDB" id="A0A9P8TNV3"/>
<reference evidence="2" key="1">
    <citation type="journal article" date="2021" name="Open Biol.">
        <title>Shared evolutionary footprints suggest mitochondrial oxidative damage underlies multiple complex I losses in fungi.</title>
        <authorList>
            <person name="Schikora-Tamarit M.A."/>
            <person name="Marcet-Houben M."/>
            <person name="Nosek J."/>
            <person name="Gabaldon T."/>
        </authorList>
    </citation>
    <scope>NUCLEOTIDE SEQUENCE</scope>
    <source>
        <strain evidence="2">CBS2887</strain>
    </source>
</reference>
<organism evidence="2 3">
    <name type="scientific">Wickerhamomyces pijperi</name>
    <name type="common">Yeast</name>
    <name type="synonym">Pichia pijperi</name>
    <dbReference type="NCBI Taxonomy" id="599730"/>
    <lineage>
        <taxon>Eukaryota</taxon>
        <taxon>Fungi</taxon>
        <taxon>Dikarya</taxon>
        <taxon>Ascomycota</taxon>
        <taxon>Saccharomycotina</taxon>
        <taxon>Saccharomycetes</taxon>
        <taxon>Phaffomycetales</taxon>
        <taxon>Wickerhamomycetaceae</taxon>
        <taxon>Wickerhamomyces</taxon>
    </lineage>
</organism>
<accession>A0A9P8TNV3</accession>
<sequence>MIATSIQPSSKYASETQGSDNLIEVDRSPDVDTPVNEQDPTSKRKADSVSQQTGQSLRKKAHSESGSGSEFESEEQEISESADTVIIEQSAQTNVTSNGTSTNKKTALEIIDLDDEEYNYDNGYASDDSEVIVMEERQLPTPPTFKIPTSEENSGKPTIIEITEYRNSTEFKEKIIQTLDFQFSERSLVYQTIRKLYTTLSNNYKLIENDLHLLLPIHGQDYVPLSELEAAKETLSKLISARELIIMPLFPKIQKSKAGNQQKTIYSSFVFVKEYLIGFSVSSISQEHSNLLACYNTLHHSDVFTSFGAYYPPKSSDPFRRYLYLLNRMNNLRELNFYEPYDIDTLDGLKNAVPSLESLTTEETSTGLEFVQYIRQLCYKRRFNIKDSIPFQINNLQHRLTNDDDIKEYHDLAVVLSNPSNRRPDGLSDSNDGSFITIDHANIIKTFKDQGYVLQSGILIDPFVTRDNEVVMTTFLAFNDVLLNVTSMKFPMELDIDNTKRKDLYEKWFKESTQQNIRISMSLYGGLQGIKNFLASKAVNGKPQQHEQQDQIDEITGDQWHFNDVLLIMRMGLKK</sequence>
<reference evidence="2" key="2">
    <citation type="submission" date="2021-01" db="EMBL/GenBank/DDBJ databases">
        <authorList>
            <person name="Schikora-Tamarit M.A."/>
        </authorList>
    </citation>
    <scope>NUCLEOTIDE SEQUENCE</scope>
    <source>
        <strain evidence="2">CBS2887</strain>
    </source>
</reference>
<feature type="region of interest" description="Disordered" evidence="1">
    <location>
        <begin position="1"/>
        <end position="81"/>
    </location>
</feature>
<feature type="compositionally biased region" description="Acidic residues" evidence="1">
    <location>
        <begin position="71"/>
        <end position="80"/>
    </location>
</feature>
<name>A0A9P8TNV3_WICPI</name>
<evidence type="ECO:0000256" key="1">
    <source>
        <dbReference type="SAM" id="MobiDB-lite"/>
    </source>
</evidence>
<gene>
    <name evidence="2" type="ORF">WICPIJ_003441</name>
</gene>
<dbReference type="EMBL" id="JAEUBG010001898">
    <property type="protein sequence ID" value="KAH3685579.1"/>
    <property type="molecule type" value="Genomic_DNA"/>
</dbReference>
<evidence type="ECO:0000313" key="3">
    <source>
        <dbReference type="Proteomes" id="UP000774326"/>
    </source>
</evidence>